<keyword evidence="3" id="KW-1003">Cell membrane</keyword>
<keyword evidence="9 25" id="KW-1133">Transmembrane helix</keyword>
<evidence type="ECO:0000256" key="16">
    <source>
        <dbReference type="ARBA" id="ARBA00049769"/>
    </source>
</evidence>
<keyword evidence="12" id="KW-0407">Ion channel</keyword>
<comment type="similarity">
    <text evidence="18">Belongs to the potassium channel family. S (TC 1.A.1.2) subfamily. Kv9.2/KCNS2 sub-subfamily.</text>
</comment>
<dbReference type="Pfam" id="PF02214">
    <property type="entry name" value="BTB_2"/>
    <property type="match status" value="1"/>
</dbReference>
<dbReference type="InterPro" id="IPR003131">
    <property type="entry name" value="T1-type_BTB"/>
</dbReference>
<dbReference type="InterPro" id="IPR005821">
    <property type="entry name" value="Ion_trans_dom"/>
</dbReference>
<dbReference type="Gene3D" id="1.20.120.350">
    <property type="entry name" value="Voltage-gated potassium channels. Chain C"/>
    <property type="match status" value="1"/>
</dbReference>
<keyword evidence="7" id="KW-0851">Voltage-gated channel</keyword>
<dbReference type="FunFam" id="1.10.287.70:FF:000005">
    <property type="entry name" value="potassium voltage-gated channel subfamily G member 1"/>
    <property type="match status" value="1"/>
</dbReference>
<feature type="domain" description="BTB" evidence="26">
    <location>
        <begin position="17"/>
        <end position="126"/>
    </location>
</feature>
<gene>
    <name evidence="27" type="primary">KCNS1</name>
    <name evidence="27" type="synonym">si:dkey-43k4.5</name>
</gene>
<dbReference type="PRINTS" id="PR01494">
    <property type="entry name" value="KV9CHANNEL"/>
</dbReference>
<evidence type="ECO:0000256" key="23">
    <source>
        <dbReference type="ARBA" id="ARBA00082876"/>
    </source>
</evidence>
<dbReference type="CDD" id="cd18426">
    <property type="entry name" value="BTB_POZ_KCNS1"/>
    <property type="match status" value="1"/>
</dbReference>
<dbReference type="PRINTS" id="PR01491">
    <property type="entry name" value="KVCHANNEL"/>
</dbReference>
<feature type="compositionally biased region" description="Acidic residues" evidence="24">
    <location>
        <begin position="505"/>
        <end position="518"/>
    </location>
</feature>
<evidence type="ECO:0000256" key="22">
    <source>
        <dbReference type="ARBA" id="ARBA00080555"/>
    </source>
</evidence>
<comment type="subcellular location">
    <subcellularLocation>
        <location evidence="1">Cell membrane</location>
        <topology evidence="1">Multi-pass membrane protein</topology>
    </subcellularLocation>
</comment>
<dbReference type="InterPro" id="IPR027359">
    <property type="entry name" value="Volt_channel_dom_sf"/>
</dbReference>
<dbReference type="PANTHER" id="PTHR11537">
    <property type="entry name" value="VOLTAGE-GATED POTASSIUM CHANNEL"/>
    <property type="match status" value="1"/>
</dbReference>
<reference evidence="27" key="3">
    <citation type="submission" date="2025-09" db="UniProtKB">
        <authorList>
            <consortium name="Ensembl"/>
        </authorList>
    </citation>
    <scope>IDENTIFICATION</scope>
</reference>
<dbReference type="GO" id="GO:0015459">
    <property type="term" value="F:potassium channel regulator activity"/>
    <property type="evidence" value="ECO:0007669"/>
    <property type="project" value="UniProtKB-ARBA"/>
</dbReference>
<evidence type="ECO:0000256" key="17">
    <source>
        <dbReference type="ARBA" id="ARBA00049795"/>
    </source>
</evidence>
<comment type="function">
    <text evidence="15">Potassium channel regulatory subunit that modulate the delayed rectifier voltage-gated potassium channel activity of KCNB1 and KCNB2 by altering their kinetics, expression levels, and shifting the half-inactivation potential to more polarized values. While it does not form functional channels on its own, it can form functional heterotetrameric channels with KCNB1 and KCNB2. Each regulatory subunit has unique regulatory properties that can lead to extensive inhibition, significant changes in kinetics, and/or substantial shifts in the voltage dependencies of the inactivation process.</text>
</comment>
<dbReference type="InterPro" id="IPR000210">
    <property type="entry name" value="BTB/POZ_dom"/>
</dbReference>
<evidence type="ECO:0000256" key="11">
    <source>
        <dbReference type="ARBA" id="ARBA00023136"/>
    </source>
</evidence>
<keyword evidence="4" id="KW-0633">Potassium transport</keyword>
<feature type="region of interest" description="Disordered" evidence="24">
    <location>
        <begin position="499"/>
        <end position="543"/>
    </location>
</feature>
<dbReference type="GO" id="GO:0005251">
    <property type="term" value="F:delayed rectifier potassium channel activity"/>
    <property type="evidence" value="ECO:0007669"/>
    <property type="project" value="TreeGrafter"/>
</dbReference>
<feature type="transmembrane region" description="Helical" evidence="25">
    <location>
        <begin position="261"/>
        <end position="284"/>
    </location>
</feature>
<keyword evidence="6" id="KW-0631">Potassium channel</keyword>
<evidence type="ECO:0000256" key="9">
    <source>
        <dbReference type="ARBA" id="ARBA00022989"/>
    </source>
</evidence>
<dbReference type="GO" id="GO:0008076">
    <property type="term" value="C:voltage-gated potassium channel complex"/>
    <property type="evidence" value="ECO:0007669"/>
    <property type="project" value="InterPro"/>
</dbReference>
<dbReference type="SUPFAM" id="SSF81324">
    <property type="entry name" value="Voltage-gated potassium channels"/>
    <property type="match status" value="1"/>
</dbReference>
<dbReference type="GO" id="GO:0001508">
    <property type="term" value="P:action potential"/>
    <property type="evidence" value="ECO:0007669"/>
    <property type="project" value="TreeGrafter"/>
</dbReference>
<keyword evidence="2" id="KW-0813">Transport</keyword>
<keyword evidence="28" id="KW-1185">Reference proteome</keyword>
<dbReference type="Ensembl" id="ENSSAUT00010013701.1">
    <property type="protein sequence ID" value="ENSSAUP00010012892.1"/>
    <property type="gene ID" value="ENSSAUG00010006131.1"/>
</dbReference>
<evidence type="ECO:0000256" key="5">
    <source>
        <dbReference type="ARBA" id="ARBA00022692"/>
    </source>
</evidence>
<accession>A0A671UGH8</accession>
<dbReference type="SUPFAM" id="SSF54695">
    <property type="entry name" value="POZ domain"/>
    <property type="match status" value="1"/>
</dbReference>
<evidence type="ECO:0000256" key="19">
    <source>
        <dbReference type="ARBA" id="ARBA00065612"/>
    </source>
</evidence>
<evidence type="ECO:0000256" key="6">
    <source>
        <dbReference type="ARBA" id="ARBA00022826"/>
    </source>
</evidence>
<dbReference type="AlphaFoldDB" id="A0A671UGH8"/>
<feature type="compositionally biased region" description="Acidic residues" evidence="24">
    <location>
        <begin position="525"/>
        <end position="543"/>
    </location>
</feature>
<feature type="transmembrane region" description="Helical" evidence="25">
    <location>
        <begin position="395"/>
        <end position="413"/>
    </location>
</feature>
<evidence type="ECO:0000256" key="4">
    <source>
        <dbReference type="ARBA" id="ARBA00022538"/>
    </source>
</evidence>
<keyword evidence="10" id="KW-0406">Ion transport</keyword>
<comment type="similarity">
    <text evidence="13">Belongs to the potassium channel family. S (TC 1.A.1.2) subfamily. Kv9.1/KCNS1 sub-subfamily.</text>
</comment>
<dbReference type="GO" id="GO:0005737">
    <property type="term" value="C:cytoplasm"/>
    <property type="evidence" value="ECO:0007669"/>
    <property type="project" value="UniProtKB-ARBA"/>
</dbReference>
<dbReference type="GeneTree" id="ENSGT00940000160096"/>
<dbReference type="OMA" id="CSGRYHE"/>
<evidence type="ECO:0000256" key="20">
    <source>
        <dbReference type="ARBA" id="ARBA00070342"/>
    </source>
</evidence>
<evidence type="ECO:0000259" key="26">
    <source>
        <dbReference type="SMART" id="SM00225"/>
    </source>
</evidence>
<keyword evidence="5 25" id="KW-0812">Transmembrane</keyword>
<evidence type="ECO:0000256" key="21">
    <source>
        <dbReference type="ARBA" id="ARBA00077017"/>
    </source>
</evidence>
<dbReference type="GO" id="GO:1901379">
    <property type="term" value="P:regulation of potassium ion transmembrane transport"/>
    <property type="evidence" value="ECO:0007669"/>
    <property type="project" value="UniProtKB-ARBA"/>
</dbReference>
<feature type="transmembrane region" description="Helical" evidence="25">
    <location>
        <begin position="452"/>
        <end position="473"/>
    </location>
</feature>
<evidence type="ECO:0000256" key="25">
    <source>
        <dbReference type="SAM" id="Phobius"/>
    </source>
</evidence>
<keyword evidence="8" id="KW-0630">Potassium</keyword>
<dbReference type="Proteomes" id="UP000472265">
    <property type="component" value="Chromosome 6"/>
</dbReference>
<evidence type="ECO:0000256" key="2">
    <source>
        <dbReference type="ARBA" id="ARBA00022448"/>
    </source>
</evidence>
<evidence type="ECO:0000256" key="12">
    <source>
        <dbReference type="ARBA" id="ARBA00023303"/>
    </source>
</evidence>
<dbReference type="PRINTS" id="PR00169">
    <property type="entry name" value="KCHANNEL"/>
</dbReference>
<evidence type="ECO:0000256" key="13">
    <source>
        <dbReference type="ARBA" id="ARBA00038289"/>
    </source>
</evidence>
<evidence type="ECO:0000256" key="10">
    <source>
        <dbReference type="ARBA" id="ARBA00023065"/>
    </source>
</evidence>
<dbReference type="Pfam" id="PF00520">
    <property type="entry name" value="Ion_trans"/>
    <property type="match status" value="2"/>
</dbReference>
<dbReference type="FunFam" id="3.30.710.10:FF:000029">
    <property type="entry name" value="potassium voltage-gated channel subfamily S member 2"/>
    <property type="match status" value="1"/>
</dbReference>
<organism evidence="27 28">
    <name type="scientific">Sparus aurata</name>
    <name type="common">Gilthead sea bream</name>
    <dbReference type="NCBI Taxonomy" id="8175"/>
    <lineage>
        <taxon>Eukaryota</taxon>
        <taxon>Metazoa</taxon>
        <taxon>Chordata</taxon>
        <taxon>Craniata</taxon>
        <taxon>Vertebrata</taxon>
        <taxon>Euteleostomi</taxon>
        <taxon>Actinopterygii</taxon>
        <taxon>Neopterygii</taxon>
        <taxon>Teleostei</taxon>
        <taxon>Neoteleostei</taxon>
        <taxon>Acanthomorphata</taxon>
        <taxon>Eupercaria</taxon>
        <taxon>Spariformes</taxon>
        <taxon>Sparidae</taxon>
        <taxon>Sparus</taxon>
    </lineage>
</organism>
<evidence type="ECO:0000313" key="28">
    <source>
        <dbReference type="Proteomes" id="UP000472265"/>
    </source>
</evidence>
<dbReference type="Gene3D" id="1.10.287.70">
    <property type="match status" value="1"/>
</dbReference>
<evidence type="ECO:0000256" key="1">
    <source>
        <dbReference type="ARBA" id="ARBA00004651"/>
    </source>
</evidence>
<reference evidence="27" key="1">
    <citation type="submission" date="2021-04" db="EMBL/GenBank/DDBJ databases">
        <authorList>
            <consortium name="Wellcome Sanger Institute Data Sharing"/>
        </authorList>
    </citation>
    <scope>NUCLEOTIDE SEQUENCE [LARGE SCALE GENOMIC DNA]</scope>
</reference>
<evidence type="ECO:0000256" key="3">
    <source>
        <dbReference type="ARBA" id="ARBA00022475"/>
    </source>
</evidence>
<dbReference type="Gene3D" id="3.30.710.10">
    <property type="entry name" value="Potassium Channel Kv1.1, Chain A"/>
    <property type="match status" value="1"/>
</dbReference>
<dbReference type="InterPro" id="IPR011333">
    <property type="entry name" value="SKP1/BTB/POZ_sf"/>
</dbReference>
<dbReference type="GO" id="GO:0051260">
    <property type="term" value="P:protein homooligomerization"/>
    <property type="evidence" value="ECO:0007669"/>
    <property type="project" value="InterPro"/>
</dbReference>
<evidence type="ECO:0000256" key="7">
    <source>
        <dbReference type="ARBA" id="ARBA00022882"/>
    </source>
</evidence>
<evidence type="ECO:0000256" key="18">
    <source>
        <dbReference type="ARBA" id="ARBA00061446"/>
    </source>
</evidence>
<dbReference type="InterPro" id="IPR028325">
    <property type="entry name" value="VG_K_chnl"/>
</dbReference>
<dbReference type="InterPro" id="IPR003968">
    <property type="entry name" value="K_chnl_volt-dep_Kv"/>
</dbReference>
<dbReference type="FunFam" id="1.20.120.350:FF:000029">
    <property type="entry name" value="Potassium voltage-gated channel subfamily S member 2"/>
    <property type="match status" value="1"/>
</dbReference>
<dbReference type="InterPro" id="IPR003971">
    <property type="entry name" value="K_chnl_volt-dep_Kv5/Kv9"/>
</dbReference>
<dbReference type="InParanoid" id="A0A671UGH8"/>
<dbReference type="SMART" id="SM00225">
    <property type="entry name" value="BTB"/>
    <property type="match status" value="1"/>
</dbReference>
<evidence type="ECO:0000256" key="8">
    <source>
        <dbReference type="ARBA" id="ARBA00022958"/>
    </source>
</evidence>
<sequence length="568" mass="64656">MVKESLPSWVHQDSDEGLVHVNVGGLKRSLCSSTLKKFPDTRLGKLLACDSEEDILQVCDDYDVQQKEFYFDRNPGLFPYVLHFYQTGKLHIMEELCVFSFSQEIEYWGINEFFLDSCCSYRYHDRKLESSRHRSWDDESDVSSIDTSVDEISDLNRDMQHFQEVRYGNVRKCLWLTLENPGYSIPSKLFSLVSIGVVLTSIATMCINSMPEYQTFDSEGKLVEDTTMQALEVFCTCWFTFEVVTRLLLAPNRKKFFHHPLNIIDMVSVVPIYITLLFDLMVGAESELGNLGRLIQVQQSSVCYRTTIKCLCVNEAVWFQRCLTQRPNFLSLSLSLSLRLSLSLSLSPSLSPSLSLSQVFRLMRIFRVLKLARHSTGLRSLGATLRHSYREVGILLLYLAVGVSVFSGIAYTAEYEEDVGLDTIPACWWWGTVSMTTVGYGDVVPVTVAGKLAAGGCILGGTLVVALPITIIFNKFSHFYRRQKALEASVRNNNRRKMRLSCEKEPEEDEEDEDEGSDGDSRCLDDDDIDDIDDDDVDYEDDGGVINYSYVEHPSYTSILKMKELRQL</sequence>
<evidence type="ECO:0000256" key="14">
    <source>
        <dbReference type="ARBA" id="ARBA00042109"/>
    </source>
</evidence>
<evidence type="ECO:0000256" key="15">
    <source>
        <dbReference type="ARBA" id="ARBA00049573"/>
    </source>
</evidence>
<keyword evidence="11 25" id="KW-0472">Membrane</keyword>
<name>A0A671UGH8_SPAAU</name>
<evidence type="ECO:0000256" key="24">
    <source>
        <dbReference type="SAM" id="MobiDB-lite"/>
    </source>
</evidence>
<proteinExistence type="inferred from homology"/>
<comment type="subunit">
    <text evidence="19">Heterotetramer with KCNB1 and KCNB2. Does not form homomultimers.</text>
</comment>
<protein>
    <recommendedName>
        <fullName evidence="16">Delayed-rectifier potassium channel regulatory subunit KCNS1</fullName>
    </recommendedName>
    <alternativeName>
        <fullName evidence="14">Delayed-rectifier K(+) channel alpha subunit 1</fullName>
    </alternativeName>
    <alternativeName>
        <fullName evidence="21">Delayed-rectifier K(+) channel alpha subunit 2</fullName>
    </alternativeName>
    <alternativeName>
        <fullName evidence="20">Delayed-rectifier potassium channel regulatory subunit KCNS2</fullName>
    </alternativeName>
    <alternativeName>
        <fullName evidence="17">Delayed-rectifier potassium channel subunit Kv9.1</fullName>
    </alternativeName>
    <alternativeName>
        <fullName evidence="22">Delayed-rectifier potassium channel subunit Kv9.2</fullName>
    </alternativeName>
    <alternativeName>
        <fullName evidence="23">Potassium voltage-gated channel subfamily S member 2</fullName>
    </alternativeName>
</protein>
<evidence type="ECO:0000313" key="27">
    <source>
        <dbReference type="Ensembl" id="ENSSAUP00010012892.1"/>
    </source>
</evidence>
<reference evidence="27" key="2">
    <citation type="submission" date="2025-08" db="UniProtKB">
        <authorList>
            <consortium name="Ensembl"/>
        </authorList>
    </citation>
    <scope>IDENTIFICATION</scope>
</reference>
<dbReference type="PANTHER" id="PTHR11537:SF61">
    <property type="entry name" value="POTASSIUM VOLTAGE-GATED CHANNEL SUBFAMILY S MEMBER 1"/>
    <property type="match status" value="1"/>
</dbReference>